<dbReference type="AlphaFoldDB" id="E8TGI4"/>
<proteinExistence type="predicted"/>
<protein>
    <submittedName>
        <fullName evidence="2">Uncharacterized protein</fullName>
    </submittedName>
</protein>
<organism evidence="2 3">
    <name type="scientific">Mesorhizobium ciceri biovar biserrulae (strain HAMBI 2942 / LMG 23838 / WSM1271)</name>
    <dbReference type="NCBI Taxonomy" id="765698"/>
    <lineage>
        <taxon>Bacteria</taxon>
        <taxon>Pseudomonadati</taxon>
        <taxon>Pseudomonadota</taxon>
        <taxon>Alphaproteobacteria</taxon>
        <taxon>Hyphomicrobiales</taxon>
        <taxon>Phyllobacteriaceae</taxon>
        <taxon>Mesorhizobium</taxon>
    </lineage>
</organism>
<dbReference type="HOGENOM" id="CLU_1439542_0_0_5"/>
<evidence type="ECO:0000256" key="1">
    <source>
        <dbReference type="SAM" id="MobiDB-lite"/>
    </source>
</evidence>
<name>E8TGI4_MESCW</name>
<sequence>MPHSSGQLRTPCPLGAEPVSSPALLTMPGTSPATCASPRREPAARRTSSLEPLVNEHKAGAIPDQNLDPVSPFGPEDEGRPRSRGRGLASPAQPMPIRPWRAGSQPAGSPRRSSVRRPCNHREARTARITCDSCSRSTVVRITMSSITISTLALAPIRWPHRPLRRRRFVHHQRREHRRHAFCSASCP</sequence>
<dbReference type="EMBL" id="CP002447">
    <property type="protein sequence ID" value="ADV14697.1"/>
    <property type="molecule type" value="Genomic_DNA"/>
</dbReference>
<dbReference type="KEGG" id="mci:Mesci_5604"/>
<reference evidence="3" key="1">
    <citation type="submission" date="2011-01" db="EMBL/GenBank/DDBJ databases">
        <title>Complete sequence of chromosome of Mesorhizobium ciceri bv. biserrulae WSM1271.</title>
        <authorList>
            <person name="Lucas S."/>
            <person name="Copeland A."/>
            <person name="Lapidus A."/>
            <person name="Cheng J.-F."/>
            <person name="Goodwin L."/>
            <person name="Pitluck S."/>
            <person name="Teshima H."/>
            <person name="Detter J.C."/>
            <person name="Han C."/>
            <person name="Tapia R."/>
            <person name="Land M."/>
            <person name="Hauser L."/>
            <person name="Kyrpides N."/>
            <person name="Ivanova N."/>
            <person name="Nandasena K."/>
            <person name="Reeve W.G."/>
            <person name="Howieson J.G."/>
            <person name="O'Hara G."/>
            <person name="Tiwari R.P."/>
            <person name="Woyke T."/>
        </authorList>
    </citation>
    <scope>NUCLEOTIDE SEQUENCE [LARGE SCALE GENOMIC DNA]</scope>
    <source>
        <strain evidence="3">HAMBI 2942 / LMG 23838 / WSM1271</strain>
    </source>
</reference>
<evidence type="ECO:0000313" key="2">
    <source>
        <dbReference type="EMBL" id="ADV14697.1"/>
    </source>
</evidence>
<feature type="region of interest" description="Disordered" evidence="1">
    <location>
        <begin position="1"/>
        <end position="121"/>
    </location>
</feature>
<accession>E8TGI4</accession>
<gene>
    <name evidence="2" type="ordered locus">Mesci_5604</name>
</gene>
<dbReference type="Proteomes" id="UP000007471">
    <property type="component" value="Chromosome"/>
</dbReference>
<evidence type="ECO:0000313" key="3">
    <source>
        <dbReference type="Proteomes" id="UP000007471"/>
    </source>
</evidence>